<dbReference type="EMBL" id="BOMB01000017">
    <property type="protein sequence ID" value="GID12345.1"/>
    <property type="molecule type" value="Genomic_DNA"/>
</dbReference>
<feature type="compositionally biased region" description="Polar residues" evidence="1">
    <location>
        <begin position="63"/>
        <end position="74"/>
    </location>
</feature>
<proteinExistence type="predicted"/>
<protein>
    <submittedName>
        <fullName evidence="2">Uncharacterized protein</fullName>
    </submittedName>
</protein>
<name>A0A8J3J0K8_9ACTN</name>
<reference evidence="2" key="1">
    <citation type="submission" date="2021-01" db="EMBL/GenBank/DDBJ databases">
        <title>Whole genome shotgun sequence of Actinocatenispora rupis NBRC 107355.</title>
        <authorList>
            <person name="Komaki H."/>
            <person name="Tamura T."/>
        </authorList>
    </citation>
    <scope>NUCLEOTIDE SEQUENCE</scope>
    <source>
        <strain evidence="2">NBRC 107355</strain>
    </source>
</reference>
<evidence type="ECO:0000256" key="1">
    <source>
        <dbReference type="SAM" id="MobiDB-lite"/>
    </source>
</evidence>
<evidence type="ECO:0000313" key="3">
    <source>
        <dbReference type="Proteomes" id="UP000612808"/>
    </source>
</evidence>
<feature type="region of interest" description="Disordered" evidence="1">
    <location>
        <begin position="24"/>
        <end position="86"/>
    </location>
</feature>
<organism evidence="2 3">
    <name type="scientific">Actinocatenispora rupis</name>
    <dbReference type="NCBI Taxonomy" id="519421"/>
    <lineage>
        <taxon>Bacteria</taxon>
        <taxon>Bacillati</taxon>
        <taxon>Actinomycetota</taxon>
        <taxon>Actinomycetes</taxon>
        <taxon>Micromonosporales</taxon>
        <taxon>Micromonosporaceae</taxon>
        <taxon>Actinocatenispora</taxon>
    </lineage>
</organism>
<keyword evidence="3" id="KW-1185">Reference proteome</keyword>
<evidence type="ECO:0000313" key="2">
    <source>
        <dbReference type="EMBL" id="GID12345.1"/>
    </source>
</evidence>
<comment type="caution">
    <text evidence="2">The sequence shown here is derived from an EMBL/GenBank/DDBJ whole genome shotgun (WGS) entry which is preliminary data.</text>
</comment>
<sequence length="122" mass="13521">MWCHRAVSAPVYGVACSWFGFRFGGGRGKREPGAIPGLSRSGEWERPPSHSTGPRSGKRRPVGTSTTPTSPKTCQQRRTRGVRRSTVAWDDQRREPGIDIVDGRWASPRARQTFGVVREEGT</sequence>
<gene>
    <name evidence="2" type="ORF">Aru02nite_32340</name>
</gene>
<dbReference type="AlphaFoldDB" id="A0A8J3J0K8"/>
<accession>A0A8J3J0K8</accession>
<dbReference type="Proteomes" id="UP000612808">
    <property type="component" value="Unassembled WGS sequence"/>
</dbReference>